<evidence type="ECO:0000256" key="5">
    <source>
        <dbReference type="ARBA" id="ARBA00023136"/>
    </source>
</evidence>
<comment type="caution">
    <text evidence="8">The sequence shown here is derived from an EMBL/GenBank/DDBJ whole genome shotgun (WGS) entry which is preliminary data.</text>
</comment>
<keyword evidence="5 7" id="KW-0472">Membrane</keyword>
<dbReference type="Proteomes" id="UP001215598">
    <property type="component" value="Unassembled WGS sequence"/>
</dbReference>
<evidence type="ECO:0000313" key="9">
    <source>
        <dbReference type="Proteomes" id="UP001215598"/>
    </source>
</evidence>
<feature type="transmembrane region" description="Helical" evidence="7">
    <location>
        <begin position="130"/>
        <end position="158"/>
    </location>
</feature>
<evidence type="ECO:0000256" key="2">
    <source>
        <dbReference type="ARBA" id="ARBA00008974"/>
    </source>
</evidence>
<keyword evidence="4 7" id="KW-1133">Transmembrane helix</keyword>
<comment type="similarity">
    <text evidence="2">Belongs to the purine-cytosine permease (2.A.39) family.</text>
</comment>
<feature type="transmembrane region" description="Helical" evidence="7">
    <location>
        <begin position="251"/>
        <end position="272"/>
    </location>
</feature>
<dbReference type="GO" id="GO:0005886">
    <property type="term" value="C:plasma membrane"/>
    <property type="evidence" value="ECO:0007669"/>
    <property type="project" value="TreeGrafter"/>
</dbReference>
<dbReference type="PANTHER" id="PTHR30618">
    <property type="entry name" value="NCS1 FAMILY PURINE/PYRIMIDINE TRANSPORTER"/>
    <property type="match status" value="1"/>
</dbReference>
<proteinExistence type="inferred from homology"/>
<dbReference type="InterPro" id="IPR001248">
    <property type="entry name" value="Pur-cyt_permease"/>
</dbReference>
<dbReference type="CDD" id="cd11482">
    <property type="entry name" value="SLC-NCS1sbd_NRT1-like"/>
    <property type="match status" value="1"/>
</dbReference>
<dbReference type="GO" id="GO:0015205">
    <property type="term" value="F:nucleobase transmembrane transporter activity"/>
    <property type="evidence" value="ECO:0007669"/>
    <property type="project" value="TreeGrafter"/>
</dbReference>
<keyword evidence="9" id="KW-1185">Reference proteome</keyword>
<feature type="transmembrane region" description="Helical" evidence="7">
    <location>
        <begin position="211"/>
        <end position="231"/>
    </location>
</feature>
<organism evidence="8 9">
    <name type="scientific">Mycena metata</name>
    <dbReference type="NCBI Taxonomy" id="1033252"/>
    <lineage>
        <taxon>Eukaryota</taxon>
        <taxon>Fungi</taxon>
        <taxon>Dikarya</taxon>
        <taxon>Basidiomycota</taxon>
        <taxon>Agaricomycotina</taxon>
        <taxon>Agaricomycetes</taxon>
        <taxon>Agaricomycetidae</taxon>
        <taxon>Agaricales</taxon>
        <taxon>Marasmiineae</taxon>
        <taxon>Mycenaceae</taxon>
        <taxon>Mycena</taxon>
    </lineage>
</organism>
<feature type="region of interest" description="Disordered" evidence="6">
    <location>
        <begin position="546"/>
        <end position="588"/>
    </location>
</feature>
<feature type="transmembrane region" description="Helical" evidence="7">
    <location>
        <begin position="450"/>
        <end position="477"/>
    </location>
</feature>
<feature type="transmembrane region" description="Helical" evidence="7">
    <location>
        <begin position="87"/>
        <end position="109"/>
    </location>
</feature>
<accession>A0AAD7NQL8</accession>
<feature type="compositionally biased region" description="Basic and acidic residues" evidence="6">
    <location>
        <begin position="574"/>
        <end position="588"/>
    </location>
</feature>
<dbReference type="PANTHER" id="PTHR30618:SF0">
    <property type="entry name" value="PURINE-URACIL PERMEASE NCS1"/>
    <property type="match status" value="1"/>
</dbReference>
<evidence type="ECO:0000256" key="1">
    <source>
        <dbReference type="ARBA" id="ARBA00004141"/>
    </source>
</evidence>
<evidence type="ECO:0000313" key="8">
    <source>
        <dbReference type="EMBL" id="KAJ7770467.1"/>
    </source>
</evidence>
<evidence type="ECO:0000256" key="6">
    <source>
        <dbReference type="SAM" id="MobiDB-lite"/>
    </source>
</evidence>
<feature type="transmembrane region" description="Helical" evidence="7">
    <location>
        <begin position="407"/>
        <end position="429"/>
    </location>
</feature>
<dbReference type="Gene3D" id="1.10.4160.10">
    <property type="entry name" value="Hydantoin permease"/>
    <property type="match status" value="1"/>
</dbReference>
<evidence type="ECO:0000256" key="3">
    <source>
        <dbReference type="ARBA" id="ARBA00022692"/>
    </source>
</evidence>
<keyword evidence="3 7" id="KW-0812">Transmembrane</keyword>
<evidence type="ECO:0000256" key="7">
    <source>
        <dbReference type="SAM" id="Phobius"/>
    </source>
</evidence>
<reference evidence="8" key="1">
    <citation type="submission" date="2023-03" db="EMBL/GenBank/DDBJ databases">
        <title>Massive genome expansion in bonnet fungi (Mycena s.s.) driven by repeated elements and novel gene families across ecological guilds.</title>
        <authorList>
            <consortium name="Lawrence Berkeley National Laboratory"/>
            <person name="Harder C.B."/>
            <person name="Miyauchi S."/>
            <person name="Viragh M."/>
            <person name="Kuo A."/>
            <person name="Thoen E."/>
            <person name="Andreopoulos B."/>
            <person name="Lu D."/>
            <person name="Skrede I."/>
            <person name="Drula E."/>
            <person name="Henrissat B."/>
            <person name="Morin E."/>
            <person name="Kohler A."/>
            <person name="Barry K."/>
            <person name="LaButti K."/>
            <person name="Morin E."/>
            <person name="Salamov A."/>
            <person name="Lipzen A."/>
            <person name="Mereny Z."/>
            <person name="Hegedus B."/>
            <person name="Baldrian P."/>
            <person name="Stursova M."/>
            <person name="Weitz H."/>
            <person name="Taylor A."/>
            <person name="Grigoriev I.V."/>
            <person name="Nagy L.G."/>
            <person name="Martin F."/>
            <person name="Kauserud H."/>
        </authorList>
    </citation>
    <scope>NUCLEOTIDE SEQUENCE</scope>
    <source>
        <strain evidence="8">CBHHK182m</strain>
    </source>
</reference>
<dbReference type="EMBL" id="JARKIB010000016">
    <property type="protein sequence ID" value="KAJ7770467.1"/>
    <property type="molecule type" value="Genomic_DNA"/>
</dbReference>
<gene>
    <name evidence="8" type="ORF">B0H16DRAFT_1364842</name>
</gene>
<name>A0AAD7NQL8_9AGAR</name>
<feature type="transmembrane region" description="Helical" evidence="7">
    <location>
        <begin position="293"/>
        <end position="318"/>
    </location>
</feature>
<feature type="transmembrane region" description="Helical" evidence="7">
    <location>
        <begin position="497"/>
        <end position="515"/>
    </location>
</feature>
<feature type="transmembrane region" description="Helical" evidence="7">
    <location>
        <begin position="58"/>
        <end position="81"/>
    </location>
</feature>
<comment type="subcellular location">
    <subcellularLocation>
        <location evidence="1">Membrane</location>
        <topology evidence="1">Multi-pass membrane protein</topology>
    </subcellularLocation>
</comment>
<dbReference type="Pfam" id="PF02133">
    <property type="entry name" value="Transp_cyt_pur"/>
    <property type="match status" value="1"/>
</dbReference>
<evidence type="ECO:0000256" key="4">
    <source>
        <dbReference type="ARBA" id="ARBA00022989"/>
    </source>
</evidence>
<feature type="transmembrane region" description="Helical" evidence="7">
    <location>
        <begin position="178"/>
        <end position="199"/>
    </location>
</feature>
<protein>
    <submittedName>
        <fullName evidence="8">Allantoin transport</fullName>
    </submittedName>
</protein>
<feature type="compositionally biased region" description="Low complexity" evidence="6">
    <location>
        <begin position="550"/>
        <end position="570"/>
    </location>
</feature>
<sequence length="588" mass="64265">MENLRKFNGRSSLGSKTHAIHVPKIDPVKDIGSTQWYNKDLVPASIELRKWKMHTYVFFWWASSFNQAEWSIGSSLIAVGLTFQQSMVSVCIGAVLCALAMVLTARPGAKLHIGYPTLLRSSFGMWGSKIFVTMRGAVAIVWFGVQTYFASTLLAVALRCVFGHKWTDIPNHLPDSAGITSQGLLAFFLVWLIQGPLILIHPSRIYWLWPLKGIIIPPAVIGFFIWAVTRAGADWGTFNTNITVEPAHGSALGWAIVSGINSVMGTLSPMILNQPDIARYARKPRDAGWPQGIFMLIIKTLIFFFSISTACAIRVLYGSELWNMWDQLNAVLDANWNATARTGCFFVAVSMCLGTIGTNISANSIPFGADMTGLFPKYLTIVRGQILVWILGFAIVPWKFLTSAAKFITFLGSYTVLMGAVLGPLWADYYLLRRGNIHVPSLFDANPGSLYWFFGGFNWRAIIAWCAGAGLTISGIADGYKPGAVSLAAVNLYNLGWILSVSTSAAVYLALSLVFPVPLVPASQPDTTEPFEYLANREGFYDSDLPWDVTASAGPGATSSSRDGSISDDSSTGKGEKEVDVVTREVEQ</sequence>
<feature type="transmembrane region" description="Helical" evidence="7">
    <location>
        <begin position="381"/>
        <end position="401"/>
    </location>
</feature>
<dbReference type="InterPro" id="IPR045225">
    <property type="entry name" value="Uracil/uridine/allantoin_perm"/>
</dbReference>
<dbReference type="AlphaFoldDB" id="A0AAD7NQL8"/>